<evidence type="ECO:0000313" key="1">
    <source>
        <dbReference type="EMBL" id="VFK12758.1"/>
    </source>
</evidence>
<sequence>MYDDKTPRGYPLPHESNTLKQDVGRIREGLGVVDADVAGIERLAVQINEALKRQRFEQFIGFWS</sequence>
<dbReference type="EMBL" id="CAADFN010000001">
    <property type="protein sequence ID" value="VFK12758.1"/>
    <property type="molecule type" value="Genomic_DNA"/>
</dbReference>
<gene>
    <name evidence="1" type="ORF">BECKLFY1418C_GA0070996_100174</name>
</gene>
<accession>A0A450W6Z6</accession>
<reference evidence="1" key="1">
    <citation type="submission" date="2019-02" db="EMBL/GenBank/DDBJ databases">
        <authorList>
            <person name="Gruber-Vodicka R. H."/>
            <person name="Seah K. B. B."/>
        </authorList>
    </citation>
    <scope>NUCLEOTIDE SEQUENCE</scope>
    <source>
        <strain evidence="1">BECK_BY7</strain>
    </source>
</reference>
<organism evidence="1">
    <name type="scientific">Candidatus Kentrum sp. LFY</name>
    <dbReference type="NCBI Taxonomy" id="2126342"/>
    <lineage>
        <taxon>Bacteria</taxon>
        <taxon>Pseudomonadati</taxon>
        <taxon>Pseudomonadota</taxon>
        <taxon>Gammaproteobacteria</taxon>
        <taxon>Candidatus Kentrum</taxon>
    </lineage>
</organism>
<dbReference type="AlphaFoldDB" id="A0A450W6Z6"/>
<proteinExistence type="predicted"/>
<name>A0A450W6Z6_9GAMM</name>
<protein>
    <submittedName>
        <fullName evidence="1">Uncharacterized protein</fullName>
    </submittedName>
</protein>